<feature type="region of interest" description="Disordered" evidence="1">
    <location>
        <begin position="1"/>
        <end position="23"/>
    </location>
</feature>
<feature type="compositionally biased region" description="Polar residues" evidence="1">
    <location>
        <begin position="50"/>
        <end position="63"/>
    </location>
</feature>
<proteinExistence type="predicted"/>
<accession>A0AA35K4M5</accession>
<name>A0AA35K4M5_9SAUR</name>
<dbReference type="EMBL" id="OX395129">
    <property type="protein sequence ID" value="CAI5771677.1"/>
    <property type="molecule type" value="Genomic_DNA"/>
</dbReference>
<protein>
    <submittedName>
        <fullName evidence="2">Uncharacterized protein</fullName>
    </submittedName>
</protein>
<feature type="non-terminal residue" evidence="2">
    <location>
        <position position="1"/>
    </location>
</feature>
<evidence type="ECO:0000313" key="2">
    <source>
        <dbReference type="EMBL" id="CAI5771677.1"/>
    </source>
</evidence>
<feature type="region of interest" description="Disordered" evidence="1">
    <location>
        <begin position="44"/>
        <end position="63"/>
    </location>
</feature>
<dbReference type="Proteomes" id="UP001178461">
    <property type="component" value="Chromosome 4"/>
</dbReference>
<reference evidence="2" key="1">
    <citation type="submission" date="2022-12" db="EMBL/GenBank/DDBJ databases">
        <authorList>
            <person name="Alioto T."/>
            <person name="Alioto T."/>
            <person name="Gomez Garrido J."/>
        </authorList>
    </citation>
    <scope>NUCLEOTIDE SEQUENCE</scope>
</reference>
<dbReference type="AlphaFoldDB" id="A0AA35K4M5"/>
<evidence type="ECO:0000256" key="1">
    <source>
        <dbReference type="SAM" id="MobiDB-lite"/>
    </source>
</evidence>
<organism evidence="2 3">
    <name type="scientific">Podarcis lilfordi</name>
    <name type="common">Lilford's wall lizard</name>
    <dbReference type="NCBI Taxonomy" id="74358"/>
    <lineage>
        <taxon>Eukaryota</taxon>
        <taxon>Metazoa</taxon>
        <taxon>Chordata</taxon>
        <taxon>Craniata</taxon>
        <taxon>Vertebrata</taxon>
        <taxon>Euteleostomi</taxon>
        <taxon>Lepidosauria</taxon>
        <taxon>Squamata</taxon>
        <taxon>Bifurcata</taxon>
        <taxon>Unidentata</taxon>
        <taxon>Episquamata</taxon>
        <taxon>Laterata</taxon>
        <taxon>Lacertibaenia</taxon>
        <taxon>Lacertidae</taxon>
        <taxon>Podarcis</taxon>
    </lineage>
</organism>
<keyword evidence="3" id="KW-1185">Reference proteome</keyword>
<gene>
    <name evidence="2" type="ORF">PODLI_1B001735</name>
</gene>
<sequence length="63" mass="7035">AMPQKKKMEKATPPQNEARNTNNFKAIIKKTLQQLMDFRENIVKPVGTSADPNQNLTSASPHS</sequence>
<evidence type="ECO:0000313" key="3">
    <source>
        <dbReference type="Proteomes" id="UP001178461"/>
    </source>
</evidence>
<feature type="compositionally biased region" description="Polar residues" evidence="1">
    <location>
        <begin position="13"/>
        <end position="23"/>
    </location>
</feature>